<feature type="region of interest" description="Disordered" evidence="1">
    <location>
        <begin position="309"/>
        <end position="336"/>
    </location>
</feature>
<feature type="compositionally biased region" description="Low complexity" evidence="1">
    <location>
        <begin position="126"/>
        <end position="137"/>
    </location>
</feature>
<evidence type="ECO:0000256" key="2">
    <source>
        <dbReference type="SAM" id="Phobius"/>
    </source>
</evidence>
<evidence type="ECO:0000256" key="1">
    <source>
        <dbReference type="SAM" id="MobiDB-lite"/>
    </source>
</evidence>
<dbReference type="Proteomes" id="UP001652620">
    <property type="component" value="Chromosome 3"/>
</dbReference>
<keyword evidence="2" id="KW-0812">Transmembrane</keyword>
<dbReference type="KEGG" id="bdr:105229672"/>
<keyword evidence="3" id="KW-1185">Reference proteome</keyword>
<accession>A0A6I9VVX5</accession>
<dbReference type="GeneID" id="105229672"/>
<organism evidence="3 4">
    <name type="scientific">Bactrocera dorsalis</name>
    <name type="common">Oriental fruit fly</name>
    <name type="synonym">Dacus dorsalis</name>
    <dbReference type="NCBI Taxonomy" id="27457"/>
    <lineage>
        <taxon>Eukaryota</taxon>
        <taxon>Metazoa</taxon>
        <taxon>Ecdysozoa</taxon>
        <taxon>Arthropoda</taxon>
        <taxon>Hexapoda</taxon>
        <taxon>Insecta</taxon>
        <taxon>Pterygota</taxon>
        <taxon>Neoptera</taxon>
        <taxon>Endopterygota</taxon>
        <taxon>Diptera</taxon>
        <taxon>Brachycera</taxon>
        <taxon>Muscomorpha</taxon>
        <taxon>Tephritoidea</taxon>
        <taxon>Tephritidae</taxon>
        <taxon>Bactrocera</taxon>
        <taxon>Bactrocera</taxon>
    </lineage>
</organism>
<feature type="region of interest" description="Disordered" evidence="1">
    <location>
        <begin position="119"/>
        <end position="152"/>
    </location>
</feature>
<dbReference type="RefSeq" id="XP_011208400.2">
    <property type="nucleotide sequence ID" value="XM_011210098.4"/>
</dbReference>
<feature type="transmembrane region" description="Helical" evidence="2">
    <location>
        <begin position="522"/>
        <end position="544"/>
    </location>
</feature>
<proteinExistence type="predicted"/>
<protein>
    <submittedName>
        <fullName evidence="4">Uncharacterized protein LOC105229672</fullName>
    </submittedName>
</protein>
<feature type="region of interest" description="Disordered" evidence="1">
    <location>
        <begin position="72"/>
        <end position="95"/>
    </location>
</feature>
<dbReference type="PANTHER" id="PTHR16148:SF14">
    <property type="entry name" value="MYND-TYPE DOMAIN-CONTAINING PROTEIN"/>
    <property type="match status" value="1"/>
</dbReference>
<feature type="compositionally biased region" description="Low complexity" evidence="1">
    <location>
        <begin position="309"/>
        <end position="318"/>
    </location>
</feature>
<feature type="region of interest" description="Disordered" evidence="1">
    <location>
        <begin position="27"/>
        <end position="50"/>
    </location>
</feature>
<keyword evidence="2" id="KW-1133">Transmembrane helix</keyword>
<keyword evidence="2" id="KW-0472">Membrane</keyword>
<evidence type="ECO:0000313" key="3">
    <source>
        <dbReference type="Proteomes" id="UP001652620"/>
    </source>
</evidence>
<feature type="transmembrane region" description="Helical" evidence="2">
    <location>
        <begin position="488"/>
        <end position="510"/>
    </location>
</feature>
<dbReference type="InParanoid" id="A0A6I9VVX5"/>
<dbReference type="PANTHER" id="PTHR16148">
    <property type="entry name" value="NF-KAPPA-B-REPRESSING FACTOR-RELATED"/>
    <property type="match status" value="1"/>
</dbReference>
<name>A0A6I9VVX5_BACDO</name>
<dbReference type="AlphaFoldDB" id="A0A6I9VVX5"/>
<feature type="region of interest" description="Disordered" evidence="1">
    <location>
        <begin position="641"/>
        <end position="687"/>
    </location>
</feature>
<feature type="compositionally biased region" description="Low complexity" evidence="1">
    <location>
        <begin position="641"/>
        <end position="681"/>
    </location>
</feature>
<reference evidence="4" key="1">
    <citation type="submission" date="2025-08" db="UniProtKB">
        <authorList>
            <consortium name="RefSeq"/>
        </authorList>
    </citation>
    <scope>IDENTIFICATION</scope>
    <source>
        <tissue evidence="4">Adult</tissue>
    </source>
</reference>
<sequence length="738" mass="77091">MNMEASRSATPINQITSTAKATISFSASNNNKNTSNKNHNNTASSNNISSGSVVFENGTLMGTVYDYNTSYSSNCSSSSSNNSNNSISSHRNSSYYQQPEGQFASIPEIVINGSYNSHQNLHHHQQQQQQPQKQYQQTEAHMGDSSGNCDDSAIESTALLSSTDNTNTFPTMNGVVDLDAVEASDAVVNDEFEQFLLNRSTSDSNILESSIYSELQFPPSIGSLSIGGGGVGAAYVGAGAGGVGATAAVGGCMGTSMAQQCQLAAARAQLQLPPVPAMSAANAANATNPTTNNNNNASVTELAELLNTSTCSRDSSSRASKRSRTRKSHKSSSKAKWNANVAANAAQGAATAAAAAAAATYPPQYAAIFLDHGNMTAAANAMGQIASAAAGTPFLNAPIVDAATAAAYLQQQPYQLITTATAPYAHLGRHLHHRRFLDTPTAVVDNPTGVIVAGTTGGGSGPAANGTMVGGAATAVSATFRKCFSRPIVPFIIGIFALGGAACTLGGVVLGATGLIEHTTQYLSASLLMIGIGLSLLIVAGIIWRLCTPSDADECPCYRLMETCRNCNSPYCNNRILPGGYLYPEFQHRPPPPSYLTSLHECAAIGLINGAVYSGLRMNTPPPLYRSTNSLSVFVPGSNSNTHTLTTNTPTTTFTPTTVMPNNNNSNSNNNNNQSTQSGPPNYMPPVALPNATTAAAELLPEQTALIENLQTQMQTQTQTQQALPPALTKEINYLELD</sequence>
<feature type="compositionally biased region" description="Basic residues" evidence="1">
    <location>
        <begin position="319"/>
        <end position="333"/>
    </location>
</feature>
<dbReference type="OrthoDB" id="10070859at2759"/>
<evidence type="ECO:0000313" key="4">
    <source>
        <dbReference type="RefSeq" id="XP_011208400.2"/>
    </source>
</evidence>
<gene>
    <name evidence="4" type="primary">LOC105229672</name>
</gene>